<keyword evidence="5" id="KW-1185">Reference proteome</keyword>
<feature type="region of interest" description="Disordered" evidence="1">
    <location>
        <begin position="161"/>
        <end position="186"/>
    </location>
</feature>
<evidence type="ECO:0000256" key="2">
    <source>
        <dbReference type="SAM" id="SignalP"/>
    </source>
</evidence>
<comment type="caution">
    <text evidence="4">The sequence shown here is derived from an EMBL/GenBank/DDBJ whole genome shotgun (WGS) entry which is preliminary data.</text>
</comment>
<dbReference type="InterPro" id="IPR008752">
    <property type="entry name" value="Peptidase_M11"/>
</dbReference>
<feature type="domain" description="Peptidase M11 gametolysin" evidence="3">
    <location>
        <begin position="209"/>
        <end position="463"/>
    </location>
</feature>
<dbReference type="SUPFAM" id="SSF55486">
    <property type="entry name" value="Metalloproteases ('zincins'), catalytic domain"/>
    <property type="match status" value="1"/>
</dbReference>
<evidence type="ECO:0000259" key="3">
    <source>
        <dbReference type="Pfam" id="PF05548"/>
    </source>
</evidence>
<accession>A0AAD2JI61</accession>
<feature type="chain" id="PRO_5042135587" description="Peptidase M11 gametolysin domain-containing protein" evidence="2">
    <location>
        <begin position="26"/>
        <end position="707"/>
    </location>
</feature>
<gene>
    <name evidence="4" type="ORF">CYCCA115_LOCUS13760</name>
</gene>
<sequence length="707" mass="77926">MFLKRHRLIGCLFPIALILKSFAKASNDQPEGPFDNNEDEKQQQQQQQQQQERKFVQSAPCTLYQVVVNNDDYNGGENSAHHQDNIIWRCQLEAKDIEAMLSGSQEKRASRFVDVEGIEKTVLLAKDDIQSGITTLLADTTTIQNGTLAIQPNSRLTFGEKTASTEDGAGNAFGNRQSSLGNSPQQVHDFSRTMGTKKVLAVRVVTTDVKPSATVDKIADDIFGINGDVVNLKSQMEECSYGKLRIEPASINGVGCQDDPDFTFLKTFGDGSVGDCAHFENRPDTSDYCLAFGEEQDPGGTTANEACCVCGGGITQYYSRRDIRNGVIEIELDLSVADNDSFALEEEAVRVLETTFGGNELFTMFDHVMLCLPPGTQRHGSPSWRAYAYVNHYLSVYHDNWCHYPKTAVHELAHNFGLAHSWISLEDGQEETVMGRGYPVDEGPMRAQVCFNPAKSYQLGWYQDKVMEFDPMSGWWGTLIGVGNYDSDLLDAMVVIKVPTVRQDYYVGFNHAIRHHRGTSFGANRVKIVRQGQAPFAESWMEAVLASGEAHVIPNYRDSSEHLSIHVLETDSYPDGFAKVNIFTFEKDDFCIDNADFKLRVNSTVGTVPCWWFGANEPLGCPEFGNSEGSCGYGTQCTAGFECCHCGGGRRTTALPPTSAPTGVPPQEEGVVRSHGRKNELRGLFTLSFLIVPVLYNIGAGAGGEVC</sequence>
<protein>
    <recommendedName>
        <fullName evidence="3">Peptidase M11 gametolysin domain-containing protein</fullName>
    </recommendedName>
</protein>
<dbReference type="Pfam" id="PF05548">
    <property type="entry name" value="Peptidase_M11"/>
    <property type="match status" value="1"/>
</dbReference>
<feature type="signal peptide" evidence="2">
    <location>
        <begin position="1"/>
        <end position="25"/>
    </location>
</feature>
<dbReference type="Proteomes" id="UP001295423">
    <property type="component" value="Unassembled WGS sequence"/>
</dbReference>
<name>A0AAD2JI61_9STRA</name>
<feature type="compositionally biased region" description="Polar residues" evidence="1">
    <location>
        <begin position="174"/>
        <end position="186"/>
    </location>
</feature>
<feature type="region of interest" description="Disordered" evidence="1">
    <location>
        <begin position="27"/>
        <end position="52"/>
    </location>
</feature>
<reference evidence="4" key="1">
    <citation type="submission" date="2023-08" db="EMBL/GenBank/DDBJ databases">
        <authorList>
            <person name="Audoor S."/>
            <person name="Bilcke G."/>
        </authorList>
    </citation>
    <scope>NUCLEOTIDE SEQUENCE</scope>
</reference>
<dbReference type="EMBL" id="CAKOGP040001814">
    <property type="protein sequence ID" value="CAJ1952875.1"/>
    <property type="molecule type" value="Genomic_DNA"/>
</dbReference>
<evidence type="ECO:0000313" key="5">
    <source>
        <dbReference type="Proteomes" id="UP001295423"/>
    </source>
</evidence>
<evidence type="ECO:0000256" key="1">
    <source>
        <dbReference type="SAM" id="MobiDB-lite"/>
    </source>
</evidence>
<keyword evidence="2" id="KW-0732">Signal</keyword>
<organism evidence="4 5">
    <name type="scientific">Cylindrotheca closterium</name>
    <dbReference type="NCBI Taxonomy" id="2856"/>
    <lineage>
        <taxon>Eukaryota</taxon>
        <taxon>Sar</taxon>
        <taxon>Stramenopiles</taxon>
        <taxon>Ochrophyta</taxon>
        <taxon>Bacillariophyta</taxon>
        <taxon>Bacillariophyceae</taxon>
        <taxon>Bacillariophycidae</taxon>
        <taxon>Bacillariales</taxon>
        <taxon>Bacillariaceae</taxon>
        <taxon>Cylindrotheca</taxon>
    </lineage>
</organism>
<evidence type="ECO:0000313" key="4">
    <source>
        <dbReference type="EMBL" id="CAJ1952875.1"/>
    </source>
</evidence>
<dbReference type="AlphaFoldDB" id="A0AAD2JI61"/>
<proteinExistence type="predicted"/>